<feature type="binding site" evidence="9">
    <location>
        <position position="216"/>
    </location>
    <ligand>
        <name>FMN</name>
        <dbReference type="ChEBI" id="CHEBI:58210"/>
    </ligand>
</feature>
<dbReference type="EMBL" id="CP009498">
    <property type="protein sequence ID" value="AKL98012.1"/>
    <property type="molecule type" value="Genomic_DNA"/>
</dbReference>
<reference evidence="11 12" key="1">
    <citation type="submission" date="2014-09" db="EMBL/GenBank/DDBJ databases">
        <title>Complete genome sequence of Endomicrobium proavitum.</title>
        <authorList>
            <person name="Zheng H."/>
        </authorList>
    </citation>
    <scope>NUCLEOTIDE SEQUENCE [LARGE SCALE GENOMIC DNA]</scope>
    <source>
        <strain evidence="11 12">Rsa215</strain>
    </source>
</reference>
<comment type="subcellular location">
    <subcellularLocation>
        <location evidence="1 9">Cytoplasm</location>
    </subcellularLocation>
</comment>
<dbReference type="PROSITE" id="PS00912">
    <property type="entry name" value="DHODEHASE_2"/>
    <property type="match status" value="1"/>
</dbReference>
<dbReference type="UniPathway" id="UPA00070"/>
<evidence type="ECO:0000256" key="7">
    <source>
        <dbReference type="ARBA" id="ARBA00022975"/>
    </source>
</evidence>
<comment type="pathway">
    <text evidence="2 9">Pyrimidine metabolism; UMP biosynthesis via de novo pathway.</text>
</comment>
<feature type="binding site" evidence="9">
    <location>
        <begin position="242"/>
        <end position="243"/>
    </location>
    <ligand>
        <name>FMN</name>
        <dbReference type="ChEBI" id="CHEBI:58210"/>
    </ligand>
</feature>
<dbReference type="Proteomes" id="UP000035337">
    <property type="component" value="Chromosome"/>
</dbReference>
<dbReference type="FunFam" id="3.20.20.70:FF:000027">
    <property type="entry name" value="Dihydropyrimidine dehydrogenase [NADP(+)]"/>
    <property type="match status" value="1"/>
</dbReference>
<keyword evidence="7 9" id="KW-0665">Pyrimidine biosynthesis</keyword>
<dbReference type="InterPro" id="IPR012135">
    <property type="entry name" value="Dihydroorotate_DH_1_2"/>
</dbReference>
<feature type="binding site" evidence="9">
    <location>
        <position position="128"/>
    </location>
    <ligand>
        <name>FMN</name>
        <dbReference type="ChEBI" id="CHEBI:58210"/>
    </ligand>
</feature>
<dbReference type="EC" id="1.3.-.-" evidence="9"/>
<protein>
    <recommendedName>
        <fullName evidence="9">Dihydroorotate dehydrogenase</fullName>
        <shortName evidence="9">DHOD</shortName>
        <shortName evidence="9">DHODase</shortName>
        <shortName evidence="9">DHOdehase</shortName>
        <ecNumber evidence="9">1.3.-.-</ecNumber>
    </recommendedName>
</protein>
<dbReference type="InterPro" id="IPR005720">
    <property type="entry name" value="Dihydroorotate_DH_cat"/>
</dbReference>
<dbReference type="PANTHER" id="PTHR48109">
    <property type="entry name" value="DIHYDROOROTATE DEHYDROGENASE (QUINONE), MITOCHONDRIAL-RELATED"/>
    <property type="match status" value="1"/>
</dbReference>
<proteinExistence type="inferred from homology"/>
<comment type="caution">
    <text evidence="9">Lacks conserved residue(s) required for the propagation of feature annotation.</text>
</comment>
<feature type="binding site" evidence="9">
    <location>
        <position position="46"/>
    </location>
    <ligand>
        <name>substrate</name>
    </ligand>
</feature>
<dbReference type="KEGG" id="epo:Epro_0633"/>
<comment type="catalytic activity">
    <reaction evidence="9">
        <text>(S)-dihydroorotate + A = orotate + AH2</text>
        <dbReference type="Rhea" id="RHEA:18073"/>
        <dbReference type="ChEBI" id="CHEBI:13193"/>
        <dbReference type="ChEBI" id="CHEBI:17499"/>
        <dbReference type="ChEBI" id="CHEBI:30839"/>
        <dbReference type="ChEBI" id="CHEBI:30864"/>
    </reaction>
</comment>
<keyword evidence="6 9" id="KW-0288">FMN</keyword>
<dbReference type="InterPro" id="IPR050074">
    <property type="entry name" value="DHO_dehydrogenase"/>
</dbReference>
<dbReference type="Pfam" id="PF01180">
    <property type="entry name" value="DHO_dh"/>
    <property type="match status" value="1"/>
</dbReference>
<name>A0A0G3WJH7_9BACT</name>
<keyword evidence="4 9" id="KW-0963">Cytoplasm</keyword>
<evidence type="ECO:0000256" key="4">
    <source>
        <dbReference type="ARBA" id="ARBA00022490"/>
    </source>
</evidence>
<dbReference type="InterPro" id="IPR001295">
    <property type="entry name" value="Dihydroorotate_DH_CS"/>
</dbReference>
<feature type="binding site" evidence="9">
    <location>
        <position position="22"/>
    </location>
    <ligand>
        <name>FMN</name>
        <dbReference type="ChEBI" id="CHEBI:58210"/>
    </ligand>
</feature>
<gene>
    <name evidence="9 11" type="primary">pyrD</name>
    <name evidence="11" type="ORF">Epro_0633</name>
</gene>
<comment type="cofactor">
    <cofactor evidence="9">
        <name>FMN</name>
        <dbReference type="ChEBI" id="CHEBI:58210"/>
    </cofactor>
    <text evidence="9">Binds 1 FMN per subunit.</text>
</comment>
<evidence type="ECO:0000256" key="5">
    <source>
        <dbReference type="ARBA" id="ARBA00022630"/>
    </source>
</evidence>
<dbReference type="NCBIfam" id="TIGR01037">
    <property type="entry name" value="pyrD_sub1_fam"/>
    <property type="match status" value="1"/>
</dbReference>
<feature type="domain" description="Dihydroorotate dehydrogenase catalytic" evidence="10">
    <location>
        <begin position="5"/>
        <end position="285"/>
    </location>
</feature>
<feature type="binding site" evidence="9">
    <location>
        <begin position="46"/>
        <end position="47"/>
    </location>
    <ligand>
        <name>FMN</name>
        <dbReference type="ChEBI" id="CHEBI:58210"/>
    </ligand>
</feature>
<evidence type="ECO:0000313" key="11">
    <source>
        <dbReference type="EMBL" id="AKL98012.1"/>
    </source>
</evidence>
<sequence length="307" mass="32499">MKPNLNINFAGIKLKNPVLTASGTFGYGYELADLISLKKLGGIVTKTITLEPKPGNAQPRIAEVEGGMLNTIGLQNIGVKAFVEEPLENLKKIGVPVIVSVAGAALNEYIETVKILSKFKGIDGIELNLSCPNLKKKIVCHDLPLMQDVIKGVKKVSKVPVIAKLSPLVTDISELALAAQKSGADAVTLANTYPAMAIDVKTFKPKLSTVKGGMSGACVKPMSVRCVYDAYQNIKIPIIGCGGIMTGEDALEFLLAGATLVSVGTASLVSPENLIKVIDGIENILKEKKVKSVKEIIGFLNTTRNAC</sequence>
<evidence type="ECO:0000256" key="2">
    <source>
        <dbReference type="ARBA" id="ARBA00004725"/>
    </source>
</evidence>
<dbReference type="InterPro" id="IPR033888">
    <property type="entry name" value="DHOD_1B"/>
</dbReference>
<comment type="function">
    <text evidence="9">Catalyzes the conversion of dihydroorotate to orotate.</text>
</comment>
<dbReference type="PANTHER" id="PTHR48109:SF1">
    <property type="entry name" value="DIHYDROOROTATE DEHYDROGENASE (FUMARATE)"/>
    <property type="match status" value="1"/>
</dbReference>
<dbReference type="GO" id="GO:0005737">
    <property type="term" value="C:cytoplasm"/>
    <property type="evidence" value="ECO:0007669"/>
    <property type="project" value="UniProtKB-SubCell"/>
</dbReference>
<comment type="similarity">
    <text evidence="3 9">Belongs to the dihydroorotate dehydrogenase family. Type 1 subfamily.</text>
</comment>
<dbReference type="RefSeq" id="WP_052570542.1">
    <property type="nucleotide sequence ID" value="NZ_CP009498.1"/>
</dbReference>
<dbReference type="Gene3D" id="3.20.20.70">
    <property type="entry name" value="Aldolase class I"/>
    <property type="match status" value="1"/>
</dbReference>
<dbReference type="OrthoDB" id="9794954at2"/>
<evidence type="ECO:0000256" key="1">
    <source>
        <dbReference type="ARBA" id="ARBA00004496"/>
    </source>
</evidence>
<dbReference type="GO" id="GO:0044205">
    <property type="term" value="P:'de novo' UMP biosynthetic process"/>
    <property type="evidence" value="ECO:0007669"/>
    <property type="project" value="UniProtKB-UniRule"/>
</dbReference>
<keyword evidence="12" id="KW-1185">Reference proteome</keyword>
<feature type="binding site" evidence="9">
    <location>
        <position position="128"/>
    </location>
    <ligand>
        <name>substrate</name>
    </ligand>
</feature>
<evidence type="ECO:0000313" key="12">
    <source>
        <dbReference type="Proteomes" id="UP000035337"/>
    </source>
</evidence>
<evidence type="ECO:0000259" key="10">
    <source>
        <dbReference type="Pfam" id="PF01180"/>
    </source>
</evidence>
<evidence type="ECO:0000256" key="8">
    <source>
        <dbReference type="ARBA" id="ARBA00023002"/>
    </source>
</evidence>
<dbReference type="PROSITE" id="PS00911">
    <property type="entry name" value="DHODEHASE_1"/>
    <property type="match status" value="1"/>
</dbReference>
<accession>A0A0G3WJH7</accession>
<dbReference type="InterPro" id="IPR024920">
    <property type="entry name" value="Dihydroorotate_DH_1"/>
</dbReference>
<dbReference type="SUPFAM" id="SSF51395">
    <property type="entry name" value="FMN-linked oxidoreductases"/>
    <property type="match status" value="1"/>
</dbReference>
<dbReference type="STRING" id="1408281.Epro_0633"/>
<keyword evidence="8 9" id="KW-0560">Oxidoreductase</keyword>
<dbReference type="CDD" id="cd04740">
    <property type="entry name" value="DHOD_1B_like"/>
    <property type="match status" value="1"/>
</dbReference>
<feature type="binding site" evidence="9">
    <location>
        <begin position="264"/>
        <end position="265"/>
    </location>
    <ligand>
        <name>FMN</name>
        <dbReference type="ChEBI" id="CHEBI:58210"/>
    </ligand>
</feature>
<dbReference type="GO" id="GO:0006207">
    <property type="term" value="P:'de novo' pyrimidine nucleobase biosynthetic process"/>
    <property type="evidence" value="ECO:0007669"/>
    <property type="project" value="InterPro"/>
</dbReference>
<dbReference type="HAMAP" id="MF_00224">
    <property type="entry name" value="DHO_dh_type1"/>
    <property type="match status" value="1"/>
</dbReference>
<dbReference type="AlphaFoldDB" id="A0A0G3WJH7"/>
<feature type="binding site" evidence="9">
    <location>
        <position position="164"/>
    </location>
    <ligand>
        <name>FMN</name>
        <dbReference type="ChEBI" id="CHEBI:58210"/>
    </ligand>
</feature>
<evidence type="ECO:0000256" key="9">
    <source>
        <dbReference type="HAMAP-Rule" id="MF_00224"/>
    </source>
</evidence>
<feature type="binding site" evidence="9">
    <location>
        <begin position="191"/>
        <end position="192"/>
    </location>
    <ligand>
        <name>substrate</name>
    </ligand>
</feature>
<organism evidence="11 12">
    <name type="scientific">Endomicrobium proavitum</name>
    <dbReference type="NCBI Taxonomy" id="1408281"/>
    <lineage>
        <taxon>Bacteria</taxon>
        <taxon>Pseudomonadati</taxon>
        <taxon>Elusimicrobiota</taxon>
        <taxon>Endomicrobiia</taxon>
        <taxon>Endomicrobiales</taxon>
        <taxon>Endomicrobiaceae</taxon>
        <taxon>Endomicrobium</taxon>
    </lineage>
</organism>
<dbReference type="InterPro" id="IPR049622">
    <property type="entry name" value="Dihydroorotate_DH_I"/>
</dbReference>
<keyword evidence="5 9" id="KW-0285">Flavoprotein</keyword>
<feature type="active site" description="Nucleophile" evidence="9">
    <location>
        <position position="131"/>
    </location>
</feature>
<dbReference type="PIRSF" id="PIRSF000164">
    <property type="entry name" value="DHO_oxidase"/>
    <property type="match status" value="1"/>
</dbReference>
<dbReference type="NCBIfam" id="NF005574">
    <property type="entry name" value="PRK07259.1"/>
    <property type="match status" value="1"/>
</dbReference>
<dbReference type="GO" id="GO:0004152">
    <property type="term" value="F:dihydroorotate dehydrogenase activity"/>
    <property type="evidence" value="ECO:0007669"/>
    <property type="project" value="UniProtKB-UniRule"/>
</dbReference>
<dbReference type="InterPro" id="IPR013785">
    <property type="entry name" value="Aldolase_TIM"/>
</dbReference>
<evidence type="ECO:0000256" key="3">
    <source>
        <dbReference type="ARBA" id="ARBA00008008"/>
    </source>
</evidence>
<feature type="binding site" evidence="9">
    <location>
        <begin position="70"/>
        <end position="74"/>
    </location>
    <ligand>
        <name>substrate</name>
    </ligand>
</feature>
<evidence type="ECO:0000256" key="6">
    <source>
        <dbReference type="ARBA" id="ARBA00022643"/>
    </source>
</evidence>